<sequence>MKTGQKSTGPNYRAALISENRARTKFFELNAQTEQATAREARTEYAALLSALTDGTENHRLEYEAQLTALLSGVARTPLTERIAAAEVIVHRQDEIAALATDSAERWAADSPRRKVNHTE</sequence>
<organism evidence="1 2">
    <name type="scientific">Cryobacterium breve</name>
    <dbReference type="NCBI Taxonomy" id="1259258"/>
    <lineage>
        <taxon>Bacteria</taxon>
        <taxon>Bacillati</taxon>
        <taxon>Actinomycetota</taxon>
        <taxon>Actinomycetes</taxon>
        <taxon>Micrococcales</taxon>
        <taxon>Microbacteriaceae</taxon>
        <taxon>Cryobacterium</taxon>
    </lineage>
</organism>
<protein>
    <submittedName>
        <fullName evidence="1">Uncharacterized protein</fullName>
    </submittedName>
</protein>
<reference evidence="1 2" key="1">
    <citation type="submission" date="2021-05" db="EMBL/GenBank/DDBJ databases">
        <authorList>
            <person name="Kumar R."/>
            <person name="Kumar A."/>
            <person name="Mukhia S."/>
        </authorList>
    </citation>
    <scope>NUCLEOTIDE SEQUENCE [LARGE SCALE GENOMIC DNA]</scope>
    <source>
        <strain evidence="1 2">ERMR7:08</strain>
    </source>
</reference>
<accession>A0ABY7NAZ2</accession>
<evidence type="ECO:0000313" key="2">
    <source>
        <dbReference type="Proteomes" id="UP001212421"/>
    </source>
</evidence>
<dbReference type="EMBL" id="CP075584">
    <property type="protein sequence ID" value="WBM79435.1"/>
    <property type="molecule type" value="Genomic_DNA"/>
</dbReference>
<gene>
    <name evidence="1" type="ORF">KIV56_13830</name>
</gene>
<evidence type="ECO:0000313" key="1">
    <source>
        <dbReference type="EMBL" id="WBM79435.1"/>
    </source>
</evidence>
<dbReference type="Proteomes" id="UP001212421">
    <property type="component" value="Chromosome"/>
</dbReference>
<name>A0ABY7NAZ2_9MICO</name>
<proteinExistence type="predicted"/>
<keyword evidence="2" id="KW-1185">Reference proteome</keyword>
<dbReference type="RefSeq" id="WP_281534008.1">
    <property type="nucleotide sequence ID" value="NZ_CP075584.1"/>
</dbReference>